<evidence type="ECO:0000259" key="6">
    <source>
        <dbReference type="Pfam" id="PF24519"/>
    </source>
</evidence>
<evidence type="ECO:0000256" key="1">
    <source>
        <dbReference type="SAM" id="MobiDB-lite"/>
    </source>
</evidence>
<dbReference type="InterPro" id="IPR056540">
    <property type="entry name" value="TMD_POM152"/>
</dbReference>
<evidence type="ECO:0000313" key="8">
    <source>
        <dbReference type="EMBL" id="PHH52587.1"/>
    </source>
</evidence>
<dbReference type="Pfam" id="PF24097">
    <property type="entry name" value="TMD_POM152"/>
    <property type="match status" value="1"/>
</dbReference>
<dbReference type="GO" id="GO:0070762">
    <property type="term" value="C:nuclear pore transmembrane ring"/>
    <property type="evidence" value="ECO:0007669"/>
    <property type="project" value="TreeGrafter"/>
</dbReference>
<dbReference type="GO" id="GO:0017056">
    <property type="term" value="F:structural constituent of nuclear pore"/>
    <property type="evidence" value="ECO:0007669"/>
    <property type="project" value="InterPro"/>
</dbReference>
<feature type="domain" description="Nucleoporin POM152 Ig-like" evidence="5">
    <location>
        <begin position="1179"/>
        <end position="1263"/>
    </location>
</feature>
<dbReference type="InterPro" id="IPR056544">
    <property type="entry name" value="Ig_POM152"/>
</dbReference>
<dbReference type="Proteomes" id="UP000222788">
    <property type="component" value="Unassembled WGS sequence"/>
</dbReference>
<feature type="domain" description="Nucleoporin POM152 ninth Ig-like" evidence="7">
    <location>
        <begin position="1097"/>
        <end position="1173"/>
    </location>
</feature>
<organism evidence="8 9">
    <name type="scientific">Ceratocystis fimbriata CBS 114723</name>
    <dbReference type="NCBI Taxonomy" id="1035309"/>
    <lineage>
        <taxon>Eukaryota</taxon>
        <taxon>Fungi</taxon>
        <taxon>Dikarya</taxon>
        <taxon>Ascomycota</taxon>
        <taxon>Pezizomycotina</taxon>
        <taxon>Sordariomycetes</taxon>
        <taxon>Hypocreomycetidae</taxon>
        <taxon>Microascales</taxon>
        <taxon>Ceratocystidaceae</taxon>
        <taxon>Ceratocystis</taxon>
    </lineage>
</organism>
<keyword evidence="2" id="KW-0812">Transmembrane</keyword>
<feature type="transmembrane region" description="Helical" evidence="2">
    <location>
        <begin position="126"/>
        <end position="144"/>
    </location>
</feature>
<feature type="transmembrane region" description="Helical" evidence="2">
    <location>
        <begin position="165"/>
        <end position="186"/>
    </location>
</feature>
<feature type="domain" description="Nucleoporin POM152 Ig-like" evidence="5">
    <location>
        <begin position="475"/>
        <end position="579"/>
    </location>
</feature>
<evidence type="ECO:0000259" key="4">
    <source>
        <dbReference type="Pfam" id="PF24097"/>
    </source>
</evidence>
<feature type="domain" description="Nucleoporin POM152 first Ig-like" evidence="6">
    <location>
        <begin position="226"/>
        <end position="334"/>
    </location>
</feature>
<dbReference type="Pfam" id="PF24519">
    <property type="entry name" value="Ig-like_Pom152_1"/>
    <property type="match status" value="1"/>
</dbReference>
<evidence type="ECO:0000313" key="9">
    <source>
        <dbReference type="Proteomes" id="UP000222788"/>
    </source>
</evidence>
<gene>
    <name evidence="8" type="primary">POM152</name>
    <name evidence="8" type="ORF">CFIMG_005139RA</name>
</gene>
<keyword evidence="2" id="KW-1133">Transmembrane helix</keyword>
<comment type="caution">
    <text evidence="8">The sequence shown here is derived from an EMBL/GenBank/DDBJ whole genome shotgun (WGS) entry which is preliminary data.</text>
</comment>
<evidence type="ECO:0000259" key="3">
    <source>
        <dbReference type="Pfam" id="PF23664"/>
    </source>
</evidence>
<protein>
    <submittedName>
        <fullName evidence="8">Nucleoporin POM152</fullName>
    </submittedName>
</protein>
<evidence type="ECO:0000256" key="2">
    <source>
        <dbReference type="SAM" id="Phobius"/>
    </source>
</evidence>
<dbReference type="GO" id="GO:0006606">
    <property type="term" value="P:protein import into nucleus"/>
    <property type="evidence" value="ECO:0007669"/>
    <property type="project" value="TreeGrafter"/>
</dbReference>
<sequence length="1280" mass="143398">MPMDSTPRISTGAFPKTPGDSVRPRRTFHQKPPSSAFPRPPSQTPEKKPLLSSLGGPAKPPPRNNALPIAPQVNARPSANSPVIPLDLLDGPQQRIVAFAVWSILLLWRCYHWVQLMEEDESSPMLFLWWVLVDWGFIFGLSALRIPWLELAGSSRLVIFAMHAIVNYMLMFNVSLPFQFGVAALWKAFFDSEIAISEHNVRVSHIIHNSSLIMGKQIINILPEGTAVLNRDQIPYCIGPHSKTVQVPIQFNGTIPVEIEFTRVDILTNVAETIKLSKKEVSQIVRQIRQQQAEADDEMVEVFYPVKKTGVYRLSKVLDEYKLEVQRHSRETYVVQCPKASIRMPDTTDRCIRDLSDLFFDVEGTPPLKIKYDRTINGKDRSFHFQSLQPDDFVSPMFGGAALSPNGDENYSWARSSKISVGVNESMTNSGEWEYFVHEVHDAFGNTINYTTPEDDLDHEPYKSSLAKKLTVKERPRARLNGCDLRNPLLAAKGKPMGFPVSVSMPGGVGAASDHQLEWDFSPLASLSNSGDHGDKVSTFKYKAKSSKDIPSVSESGLYTLRKVSSGGCEGEIEEPSSCMLINPMEPTLKVKSEPISDKCAGNSVGLRVDLDLMGTPPFVVRYDVRSSSGLRYEKVTVNGLRYQLDLRPTDAGHHTYNFKTVSDSVYKDIPLTGMDYNLEQDVKPAASAFILSNDRSACLDEKAEIDVLFQGEPPYNLEYEIVHEGRRKASKISGIETSTFTITTEPLVKGGEYIIALNSVSDKRGCPTFLKDQMKVSVRRQKPRVGFGFIESRRRVLAVENSKLSLPVRLQGEGPWTVSYRNSVDGIVLSKVLNNANDRILVNSKGIYELVDVFDKQCHGSVDSDAFQFEVNWFDKPELSLQLSETIGEVNGVWRKNDICEGDVDGIELLFKGHGPYHVNYDLKHRGLNGGNAVSRHQLDVPQERSSIALDTTRPGENTYIFNSLEDSYYSSDRNFKGLEVRQRINAKPSASFNKPGSSFKYCKAEQANENTIPMSLKGVAPFYVELEIKHHSGGPSEPYTITAINSNNYGVKIPREILQLGSQQVRIRTVRDARGCQRRYDVDGPSVQVHLYEAPAIWPLETREDYCVGERISYTLSGTPPFEITYNFNGKRVAKSPTTNFRRVAESPGIFTISGISDKASECQAAVNITKNIHPLPSVRISRGRQSQVDIHEGTEVEILFEFGGTPPFEFTYTRSTNSRKGHKSVVLETRHEVSYENTKIIRASQEGTYEVVAIKDRYCSYSTHQLNAKDNKKIKKL</sequence>
<evidence type="ECO:0000259" key="7">
    <source>
        <dbReference type="Pfam" id="PF24527"/>
    </source>
</evidence>
<dbReference type="InterPro" id="IPR037701">
    <property type="entry name" value="Pom152"/>
</dbReference>
<dbReference type="InterPro" id="IPR056543">
    <property type="entry name" value="Ig-like_POM152_9th"/>
</dbReference>
<proteinExistence type="predicted"/>
<dbReference type="Pfam" id="PF24527">
    <property type="entry name" value="Ig-like_Pom152_9"/>
    <property type="match status" value="1"/>
</dbReference>
<reference evidence="8 9" key="2">
    <citation type="journal article" date="2013" name="IMA Fungus">
        <title>IMA Genome-F 1: Ceratocystis fimbriata: Draft nuclear genome sequence for the plant pathogen, Ceratocystis fimbriata.</title>
        <authorList>
            <person name="Wilken P.M."/>
            <person name="Steenkamp E.T."/>
            <person name="Wingfield M.J."/>
            <person name="de Beer Z.W."/>
            <person name="Wingfield B.D."/>
        </authorList>
    </citation>
    <scope>NUCLEOTIDE SEQUENCE [LARGE SCALE GENOMIC DNA]</scope>
    <source>
        <strain evidence="8 9">CBS 114723</strain>
    </source>
</reference>
<feature type="domain" description="Nucleoporin POM152 immunoglobulin-like" evidence="3">
    <location>
        <begin position="583"/>
        <end position="685"/>
    </location>
</feature>
<dbReference type="STRING" id="1035309.A0A2C5X2U4"/>
<dbReference type="PANTHER" id="PTHR28206">
    <property type="entry name" value="NUCLEOPORIN POM152"/>
    <property type="match status" value="1"/>
</dbReference>
<dbReference type="Pfam" id="PF24312">
    <property type="entry name" value="Ig-like_POM152"/>
    <property type="match status" value="3"/>
</dbReference>
<feature type="domain" description="Nucleoporin POM152 Ig-like" evidence="5">
    <location>
        <begin position="783"/>
        <end position="867"/>
    </location>
</feature>
<reference evidence="8 9" key="1">
    <citation type="journal article" date="2013" name="Fungal Biol.">
        <title>Analysis of microsatellite markers in the genome of the plant pathogen Ceratocystis fimbriata.</title>
        <authorList>
            <person name="Simpson M.C."/>
            <person name="Wilken P.M."/>
            <person name="Coetzee M.P."/>
            <person name="Wingfield M.J."/>
            <person name="Wingfield B.D."/>
        </authorList>
    </citation>
    <scope>NUCLEOTIDE SEQUENCE [LARGE SCALE GENOMIC DNA]</scope>
    <source>
        <strain evidence="8 9">CBS 114723</strain>
    </source>
</reference>
<dbReference type="AlphaFoldDB" id="A0A2C5X2U4"/>
<dbReference type="OrthoDB" id="5529162at2759"/>
<keyword evidence="9" id="KW-1185">Reference proteome</keyword>
<dbReference type="InterPro" id="IPR056542">
    <property type="entry name" value="Ig-like_POM152_1st"/>
</dbReference>
<dbReference type="EMBL" id="APWK03000063">
    <property type="protein sequence ID" value="PHH52587.1"/>
    <property type="molecule type" value="Genomic_DNA"/>
</dbReference>
<feature type="region of interest" description="Disordered" evidence="1">
    <location>
        <begin position="1"/>
        <end position="72"/>
    </location>
</feature>
<keyword evidence="2" id="KW-0472">Membrane</keyword>
<dbReference type="PANTHER" id="PTHR28206:SF1">
    <property type="entry name" value="NUCLEOPORIN POM152"/>
    <property type="match status" value="1"/>
</dbReference>
<dbReference type="GO" id="GO:0006999">
    <property type="term" value="P:nuclear pore organization"/>
    <property type="evidence" value="ECO:0007669"/>
    <property type="project" value="TreeGrafter"/>
</dbReference>
<dbReference type="Pfam" id="PF23664">
    <property type="entry name" value="Ig_Pom152"/>
    <property type="match status" value="2"/>
</dbReference>
<dbReference type="InterPro" id="IPR056541">
    <property type="entry name" value="Ig-like_POM152"/>
</dbReference>
<feature type="transmembrane region" description="Helical" evidence="2">
    <location>
        <begin position="96"/>
        <end position="114"/>
    </location>
</feature>
<accession>A0A2C5X2U4</accession>
<feature type="domain" description="Nucleoporin POM152 N-terminal transmembrane" evidence="4">
    <location>
        <begin position="90"/>
        <end position="174"/>
    </location>
</feature>
<evidence type="ECO:0000259" key="5">
    <source>
        <dbReference type="Pfam" id="PF24312"/>
    </source>
</evidence>
<name>A0A2C5X2U4_9PEZI</name>
<feature type="domain" description="Nucleoporin POM152 immunoglobulin-like" evidence="3">
    <location>
        <begin position="898"/>
        <end position="985"/>
    </location>
</feature>